<organism evidence="1 2">
    <name type="scientific">[Actinomadura] parvosata subsp. kistnae</name>
    <dbReference type="NCBI Taxonomy" id="1909395"/>
    <lineage>
        <taxon>Bacteria</taxon>
        <taxon>Bacillati</taxon>
        <taxon>Actinomycetota</taxon>
        <taxon>Actinomycetes</taxon>
        <taxon>Streptosporangiales</taxon>
        <taxon>Streptosporangiaceae</taxon>
        <taxon>Nonomuraea</taxon>
    </lineage>
</organism>
<keyword evidence="2" id="KW-1185">Reference proteome</keyword>
<dbReference type="STRING" id="1909395.BKM31_46885"/>
<reference evidence="2" key="1">
    <citation type="journal article" date="2017" name="Med. Chem. Commun.">
        <title>Nonomuraea sp. ATCC 55076 harbours the largest actinomycete chromosome to date and the kistamicin biosynthetic gene cluster.</title>
        <authorList>
            <person name="Nazari B."/>
            <person name="Forneris C.C."/>
            <person name="Gibson M.I."/>
            <person name="Moon K."/>
            <person name="Schramma K.R."/>
            <person name="Seyedsayamdost M.R."/>
        </authorList>
    </citation>
    <scope>NUCLEOTIDE SEQUENCE [LARGE SCALE GENOMIC DNA]</scope>
    <source>
        <strain evidence="2">ATCC 55076</strain>
    </source>
</reference>
<dbReference type="GO" id="GO:0016705">
    <property type="term" value="F:oxidoreductase activity, acting on paired donors, with incorporation or reduction of molecular oxygen"/>
    <property type="evidence" value="ECO:0007669"/>
    <property type="project" value="InterPro"/>
</dbReference>
<evidence type="ECO:0008006" key="3">
    <source>
        <dbReference type="Google" id="ProtNLM"/>
    </source>
</evidence>
<dbReference type="InterPro" id="IPR036661">
    <property type="entry name" value="Luciferase-like_sf"/>
</dbReference>
<gene>
    <name evidence="1" type="ORF">BKM31_46885</name>
</gene>
<dbReference type="KEGG" id="noa:BKM31_46885"/>
<name>A0A1V0ACY8_9ACTN</name>
<dbReference type="AlphaFoldDB" id="A0A1V0ACY8"/>
<dbReference type="Gene3D" id="3.20.20.30">
    <property type="entry name" value="Luciferase-like domain"/>
    <property type="match status" value="1"/>
</dbReference>
<dbReference type="Proteomes" id="UP000190797">
    <property type="component" value="Chromosome"/>
</dbReference>
<protein>
    <recommendedName>
        <fullName evidence="3">Luciferase-like domain-containing protein</fullName>
    </recommendedName>
</protein>
<sequence length="130" mass="13332">MAAIRRAARLGDGWFPSLISPQEVMRGRDRLAELAASYGRPAPVIAIGGAAFVGGGPGAQAEIAAGISGGYGRPLEEVAEIPLTGQPKEVAERLAEYRAAGATHAVLGISGGDWRAQVELLAEAKALMPS</sequence>
<evidence type="ECO:0000313" key="1">
    <source>
        <dbReference type="EMBL" id="AQZ67992.1"/>
    </source>
</evidence>
<evidence type="ECO:0000313" key="2">
    <source>
        <dbReference type="Proteomes" id="UP000190797"/>
    </source>
</evidence>
<accession>A0A1V0ACY8</accession>
<dbReference type="EMBL" id="CP017717">
    <property type="protein sequence ID" value="AQZ67992.1"/>
    <property type="molecule type" value="Genomic_DNA"/>
</dbReference>
<dbReference type="SUPFAM" id="SSF51679">
    <property type="entry name" value="Bacterial luciferase-like"/>
    <property type="match status" value="1"/>
</dbReference>
<proteinExistence type="predicted"/>